<reference evidence="1 2" key="1">
    <citation type="journal article" date="2024" name="Ann. Entomol. Soc. Am.">
        <title>Genomic analyses of the southern and eastern yellowjacket wasps (Hymenoptera: Vespidae) reveal evolutionary signatures of social life.</title>
        <authorList>
            <person name="Catto M.A."/>
            <person name="Caine P.B."/>
            <person name="Orr S.E."/>
            <person name="Hunt B.G."/>
            <person name="Goodisman M.A.D."/>
        </authorList>
    </citation>
    <scope>NUCLEOTIDE SEQUENCE [LARGE SCALE GENOMIC DNA]</scope>
    <source>
        <strain evidence="1">233</strain>
        <tissue evidence="1">Head and thorax</tissue>
    </source>
</reference>
<dbReference type="Proteomes" id="UP001607302">
    <property type="component" value="Unassembled WGS sequence"/>
</dbReference>
<accession>A0ABD2B2M8</accession>
<evidence type="ECO:0000313" key="1">
    <source>
        <dbReference type="EMBL" id="KAL2726953.1"/>
    </source>
</evidence>
<name>A0ABD2B2M8_VESSQ</name>
<comment type="caution">
    <text evidence="1">The sequence shown here is derived from an EMBL/GenBank/DDBJ whole genome shotgun (WGS) entry which is preliminary data.</text>
</comment>
<dbReference type="EMBL" id="JAUDFV010000133">
    <property type="protein sequence ID" value="KAL2726953.1"/>
    <property type="molecule type" value="Genomic_DNA"/>
</dbReference>
<dbReference type="AlphaFoldDB" id="A0ABD2B2M8"/>
<gene>
    <name evidence="1" type="ORF">V1478_007231</name>
</gene>
<protein>
    <submittedName>
        <fullName evidence="1">Uncharacterized protein</fullName>
    </submittedName>
</protein>
<proteinExistence type="predicted"/>
<sequence>MVHTEWSFKRQAEERSTFEAWTSSHGFLLVHDIELSVKYPRKYSLVDQKIQFTIYLLLPSSDLMENKNIVRWSQHLVKIHHQRTQMKSRMHALLDTLDFFYEPLEVVDARYTWTTGNDERVKRDYTFNG</sequence>
<organism evidence="1 2">
    <name type="scientific">Vespula squamosa</name>
    <name type="common">Southern yellow jacket</name>
    <name type="synonym">Wasp</name>
    <dbReference type="NCBI Taxonomy" id="30214"/>
    <lineage>
        <taxon>Eukaryota</taxon>
        <taxon>Metazoa</taxon>
        <taxon>Ecdysozoa</taxon>
        <taxon>Arthropoda</taxon>
        <taxon>Hexapoda</taxon>
        <taxon>Insecta</taxon>
        <taxon>Pterygota</taxon>
        <taxon>Neoptera</taxon>
        <taxon>Endopterygota</taxon>
        <taxon>Hymenoptera</taxon>
        <taxon>Apocrita</taxon>
        <taxon>Aculeata</taxon>
        <taxon>Vespoidea</taxon>
        <taxon>Vespidae</taxon>
        <taxon>Vespinae</taxon>
        <taxon>Vespula</taxon>
    </lineage>
</organism>
<evidence type="ECO:0000313" key="2">
    <source>
        <dbReference type="Proteomes" id="UP001607302"/>
    </source>
</evidence>
<keyword evidence="2" id="KW-1185">Reference proteome</keyword>